<dbReference type="InterPro" id="IPR013087">
    <property type="entry name" value="Znf_C2H2_type"/>
</dbReference>
<feature type="region of interest" description="Disordered" evidence="6">
    <location>
        <begin position="626"/>
        <end position="701"/>
    </location>
</feature>
<organism evidence="8 9">
    <name type="scientific">Orchesella dallaii</name>
    <dbReference type="NCBI Taxonomy" id="48710"/>
    <lineage>
        <taxon>Eukaryota</taxon>
        <taxon>Metazoa</taxon>
        <taxon>Ecdysozoa</taxon>
        <taxon>Arthropoda</taxon>
        <taxon>Hexapoda</taxon>
        <taxon>Collembola</taxon>
        <taxon>Entomobryomorpha</taxon>
        <taxon>Entomobryoidea</taxon>
        <taxon>Orchesellidae</taxon>
        <taxon>Orchesellinae</taxon>
        <taxon>Orchesella</taxon>
    </lineage>
</organism>
<dbReference type="Proteomes" id="UP001642540">
    <property type="component" value="Unassembled WGS sequence"/>
</dbReference>
<sequence length="701" mass="76012">MDIVDDESALIHSKFHKAKRGLLSSSSSSVSQQQSLSLQTPPVAPQQHQSTSPTIADAAPSSDSSFYPHPNPPPPNSSFSSSSSSSTTSTTVDSVIDSEFQESLHKQTFQQHQHSIIHAKLEAVVAASAAQSQHIPIHHQTQSHLLHHHHHHQYSGGTTILLSPPFGTNNHQVAGIPAAGSSAGSPNHPISAGLTGNFGGVPPPPPLPPPPTIQPPLPMPGTTNFHAREQVFRFDSTDRERYLCSAISEEDEEVFSPGPSPSSLSTRSYDSPHIILDSPRITISPLRIEDSPPTVQNLTPSPIMDSHNRLFPRVHPGLAVLPPTTNIDQARCLFGVPSSPVSPLTPNTPLSPSPLSPHEHMFQQGILEELYRRRCHSDSDLPCLPDSPKLEPTDLSVKSNSRAQRTKRWIPHPLVMPAIKSGSLESDQSTPQDSPLDLSMKGSRERFGSTPSCDSFGTSRSISSLVIPPHSQHGGPLSPGMTVISPTTRHSIALRYNLEVSPVAEENRPGGDMGFVCPVCGQVFSLHDRLAKHMASRHKSKPHDPNKSYPCEVCHRSFARSDMLTRHVRLHTGVKPYTCKMCGQVFSRSDHLSTHQRTHTGEKPYKCPQCPYSACRRDMITRHLRTHTRNSSSSSSDLMGSVTTPTSTSSSSEPIVDDRIIKSEFSRPPSSSSSFAPESPTQLSPALNLGSLSVHSPPPSS</sequence>
<dbReference type="EMBL" id="CAXLJM020000004">
    <property type="protein sequence ID" value="CAL8070261.1"/>
    <property type="molecule type" value="Genomic_DNA"/>
</dbReference>
<proteinExistence type="predicted"/>
<keyword evidence="4" id="KW-0862">Zinc</keyword>
<evidence type="ECO:0000256" key="2">
    <source>
        <dbReference type="ARBA" id="ARBA00022737"/>
    </source>
</evidence>
<evidence type="ECO:0000256" key="5">
    <source>
        <dbReference type="PROSITE-ProRule" id="PRU00042"/>
    </source>
</evidence>
<dbReference type="SMART" id="SM00355">
    <property type="entry name" value="ZnF_C2H2"/>
    <property type="match status" value="4"/>
</dbReference>
<evidence type="ECO:0000256" key="4">
    <source>
        <dbReference type="ARBA" id="ARBA00022833"/>
    </source>
</evidence>
<gene>
    <name evidence="8" type="ORF">ODALV1_LOCUS1152</name>
</gene>
<reference evidence="8 9" key="1">
    <citation type="submission" date="2024-08" db="EMBL/GenBank/DDBJ databases">
        <authorList>
            <person name="Cucini C."/>
            <person name="Frati F."/>
        </authorList>
    </citation>
    <scope>NUCLEOTIDE SEQUENCE [LARGE SCALE GENOMIC DNA]</scope>
</reference>
<feature type="compositionally biased region" description="Low complexity" evidence="6">
    <location>
        <begin position="631"/>
        <end position="652"/>
    </location>
</feature>
<keyword evidence="9" id="KW-1185">Reference proteome</keyword>
<evidence type="ECO:0000313" key="8">
    <source>
        <dbReference type="EMBL" id="CAL8070261.1"/>
    </source>
</evidence>
<evidence type="ECO:0000256" key="1">
    <source>
        <dbReference type="ARBA" id="ARBA00022723"/>
    </source>
</evidence>
<evidence type="ECO:0000259" key="7">
    <source>
        <dbReference type="PROSITE" id="PS50157"/>
    </source>
</evidence>
<comment type="caution">
    <text evidence="8">The sequence shown here is derived from an EMBL/GenBank/DDBJ whole genome shotgun (WGS) entry which is preliminary data.</text>
</comment>
<feature type="domain" description="C2H2-type" evidence="7">
    <location>
        <begin position="549"/>
        <end position="576"/>
    </location>
</feature>
<dbReference type="PANTHER" id="PTHR24408:SF64">
    <property type="entry name" value="LINKING IMMUNITY AND METABOLISM-RELATED"/>
    <property type="match status" value="1"/>
</dbReference>
<accession>A0ABP1PKR6</accession>
<feature type="compositionally biased region" description="Low complexity" evidence="6">
    <location>
        <begin position="22"/>
        <end position="39"/>
    </location>
</feature>
<dbReference type="InterPro" id="IPR036236">
    <property type="entry name" value="Znf_C2H2_sf"/>
</dbReference>
<feature type="compositionally biased region" description="Low complexity" evidence="6">
    <location>
        <begin position="77"/>
        <end position="90"/>
    </location>
</feature>
<feature type="compositionally biased region" description="Polar residues" evidence="6">
    <location>
        <begin position="423"/>
        <end position="433"/>
    </location>
</feature>
<evidence type="ECO:0000256" key="3">
    <source>
        <dbReference type="ARBA" id="ARBA00022771"/>
    </source>
</evidence>
<keyword evidence="3 5" id="KW-0863">Zinc-finger</keyword>
<feature type="region of interest" description="Disordered" evidence="6">
    <location>
        <begin position="381"/>
        <end position="457"/>
    </location>
</feature>
<evidence type="ECO:0000256" key="6">
    <source>
        <dbReference type="SAM" id="MobiDB-lite"/>
    </source>
</evidence>
<feature type="region of interest" description="Disordered" evidence="6">
    <location>
        <begin position="15"/>
        <end position="90"/>
    </location>
</feature>
<dbReference type="PROSITE" id="PS00028">
    <property type="entry name" value="ZINC_FINGER_C2H2_1"/>
    <property type="match status" value="3"/>
</dbReference>
<feature type="compositionally biased region" description="Basic and acidic residues" evidence="6">
    <location>
        <begin position="656"/>
        <end position="665"/>
    </location>
</feature>
<feature type="compositionally biased region" description="Low complexity" evidence="6">
    <location>
        <begin position="666"/>
        <end position="680"/>
    </location>
</feature>
<dbReference type="Gene3D" id="3.30.160.60">
    <property type="entry name" value="Classic Zinc Finger"/>
    <property type="match status" value="3"/>
</dbReference>
<feature type="compositionally biased region" description="Polar residues" evidence="6">
    <location>
        <begin position="681"/>
        <end position="694"/>
    </location>
</feature>
<keyword evidence="1" id="KW-0479">Metal-binding</keyword>
<evidence type="ECO:0000313" key="9">
    <source>
        <dbReference type="Proteomes" id="UP001642540"/>
    </source>
</evidence>
<protein>
    <recommendedName>
        <fullName evidence="7">C2H2-type domain-containing protein</fullName>
    </recommendedName>
</protein>
<dbReference type="PROSITE" id="PS50157">
    <property type="entry name" value="ZINC_FINGER_C2H2_2"/>
    <property type="match status" value="4"/>
</dbReference>
<name>A0ABP1PKR6_9HEXA</name>
<dbReference type="Pfam" id="PF00096">
    <property type="entry name" value="zf-C2H2"/>
    <property type="match status" value="4"/>
</dbReference>
<dbReference type="SUPFAM" id="SSF57667">
    <property type="entry name" value="beta-beta-alpha zinc fingers"/>
    <property type="match status" value="3"/>
</dbReference>
<feature type="domain" description="C2H2-type" evidence="7">
    <location>
        <begin position="577"/>
        <end position="604"/>
    </location>
</feature>
<feature type="domain" description="C2H2-type" evidence="7">
    <location>
        <begin position="605"/>
        <end position="632"/>
    </location>
</feature>
<feature type="domain" description="C2H2-type" evidence="7">
    <location>
        <begin position="515"/>
        <end position="542"/>
    </location>
</feature>
<dbReference type="PANTHER" id="PTHR24408">
    <property type="entry name" value="ZINC FINGER PROTEIN"/>
    <property type="match status" value="1"/>
</dbReference>
<keyword evidence="2" id="KW-0677">Repeat</keyword>
<feature type="region of interest" description="Disordered" evidence="6">
    <location>
        <begin position="250"/>
        <end position="270"/>
    </location>
</feature>